<keyword evidence="2" id="KW-1185">Reference proteome</keyword>
<accession>A0A5N5T274</accession>
<gene>
    <name evidence="1" type="ORF">Anas_10656</name>
</gene>
<name>A0A5N5T274_9CRUS</name>
<organism evidence="1 2">
    <name type="scientific">Armadillidium nasatum</name>
    <dbReference type="NCBI Taxonomy" id="96803"/>
    <lineage>
        <taxon>Eukaryota</taxon>
        <taxon>Metazoa</taxon>
        <taxon>Ecdysozoa</taxon>
        <taxon>Arthropoda</taxon>
        <taxon>Crustacea</taxon>
        <taxon>Multicrustacea</taxon>
        <taxon>Malacostraca</taxon>
        <taxon>Eumalacostraca</taxon>
        <taxon>Peracarida</taxon>
        <taxon>Isopoda</taxon>
        <taxon>Oniscidea</taxon>
        <taxon>Crinocheta</taxon>
        <taxon>Armadillidiidae</taxon>
        <taxon>Armadillidium</taxon>
    </lineage>
</organism>
<evidence type="ECO:0000313" key="2">
    <source>
        <dbReference type="Proteomes" id="UP000326759"/>
    </source>
</evidence>
<protein>
    <submittedName>
        <fullName evidence="1">Uncharacterized protein</fullName>
    </submittedName>
</protein>
<dbReference type="EMBL" id="SEYY01018754">
    <property type="protein sequence ID" value="KAB7499030.1"/>
    <property type="molecule type" value="Genomic_DNA"/>
</dbReference>
<reference evidence="1 2" key="1">
    <citation type="journal article" date="2019" name="PLoS Biol.">
        <title>Sex chromosomes control vertical transmission of feminizing Wolbachia symbionts in an isopod.</title>
        <authorList>
            <person name="Becking T."/>
            <person name="Chebbi M.A."/>
            <person name="Giraud I."/>
            <person name="Moumen B."/>
            <person name="Laverre T."/>
            <person name="Caubet Y."/>
            <person name="Peccoud J."/>
            <person name="Gilbert C."/>
            <person name="Cordaux R."/>
        </authorList>
    </citation>
    <scope>NUCLEOTIDE SEQUENCE [LARGE SCALE GENOMIC DNA]</scope>
    <source>
        <strain evidence="1">ANa2</strain>
        <tissue evidence="1">Whole body excluding digestive tract and cuticle</tissue>
    </source>
</reference>
<dbReference type="AlphaFoldDB" id="A0A5N5T274"/>
<proteinExistence type="predicted"/>
<dbReference type="Proteomes" id="UP000326759">
    <property type="component" value="Unassembled WGS sequence"/>
</dbReference>
<evidence type="ECO:0000313" key="1">
    <source>
        <dbReference type="EMBL" id="KAB7499030.1"/>
    </source>
</evidence>
<comment type="caution">
    <text evidence="1">The sequence shown here is derived from an EMBL/GenBank/DDBJ whole genome shotgun (WGS) entry which is preliminary data.</text>
</comment>
<sequence>MSIVDFLSEDQEMEVAETVEIMEVSEDIPNPETETQSIVLVQSTERPKTDISNGNDDGVQIIDLSEIGNGCHKYDYLHDSSNIIGKNLSAILSNDDITEKKLLEILNEEGDTEVSEEFSSDYY</sequence>